<dbReference type="Proteomes" id="UP000185376">
    <property type="component" value="Segment"/>
</dbReference>
<dbReference type="EMBL" id="KJ019035">
    <property type="protein sequence ID" value="AIX16295.1"/>
    <property type="molecule type" value="Genomic_DNA"/>
</dbReference>
<dbReference type="Proteomes" id="UP000185350">
    <property type="component" value="Segment"/>
</dbReference>
<dbReference type="EMBL" id="KJ019056">
    <property type="protein sequence ID" value="AIX21061.1"/>
    <property type="molecule type" value="Genomic_DNA"/>
</dbReference>
<dbReference type="Proteomes" id="UP000185352">
    <property type="component" value="Segment"/>
</dbReference>
<dbReference type="Proteomes" id="UP000185351">
    <property type="component" value="Segment"/>
</dbReference>
<evidence type="ECO:0000313" key="20">
    <source>
        <dbReference type="EMBL" id="AIX25817.1"/>
    </source>
</evidence>
<dbReference type="Proteomes" id="UP000185374">
    <property type="component" value="Segment"/>
</dbReference>
<reference evidence="47 48" key="1">
    <citation type="submission" date="2013-12" db="EMBL/GenBank/DDBJ databases">
        <title>Ecological redundancy of diverse viral populations within a natural community.</title>
        <authorList>
            <person name="Gregory A.C."/>
            <person name="LaButti K."/>
            <person name="Copeland A."/>
            <person name="Woyke T."/>
            <person name="Sullivan M.B."/>
        </authorList>
    </citation>
    <scope>NUCLEOTIDE SEQUENCE [LARGE SCALE GENOMIC DNA]</scope>
    <source>
        <strain evidence="40">Syn7803C102</strain>
        <strain evidence="41">Syn7803C108</strain>
        <strain evidence="42">Syn7803C109</strain>
        <strain evidence="43">Syn7803C35</strain>
        <strain evidence="44">Syn7803C37</strain>
        <strain evidence="45">Syn7803C39</strain>
        <strain evidence="46">Syn7803C40</strain>
        <strain evidence="1">Syn7803C45</strain>
        <strain evidence="2">Syn7803C46</strain>
        <strain evidence="3">Syn7803C48</strain>
        <strain evidence="4">Syn7803C49</strain>
        <strain evidence="5">Syn7803C54</strain>
        <strain evidence="6">Syn7803C55</strain>
        <strain evidence="7">Syn7803C57</strain>
        <strain evidence="8">Syn7803C72</strain>
        <strain evidence="9">Syn7803C73</strain>
        <strain evidence="10">Syn7803C75</strain>
        <strain evidence="11">Syn7803C77</strain>
        <strain evidence="12">Syn7803C88</strain>
        <strain evidence="13">Syn7803C89</strain>
        <strain evidence="14">Syn7803C93</strain>
        <strain evidence="15">Syn7803US104</strain>
        <strain evidence="16">Syn7803US108</strain>
        <strain evidence="17">Syn7803US109</strain>
        <strain evidence="18">Syn7803US110</strain>
        <strain evidence="19">Syn7803US111</strain>
        <strain evidence="20">Syn7803US113</strain>
        <strain evidence="21">Syn7803US114</strain>
        <strain evidence="22">Syn7803US115</strain>
        <strain evidence="23">Syn7803US116</strain>
        <strain evidence="24">Syn7803US122</strain>
        <strain evidence="26">Syn7803US5</strain>
        <strain evidence="25">Syn7803US59</strain>
        <strain evidence="27">Syn7803US61</strain>
        <strain evidence="28">Syn7803US63</strain>
        <strain evidence="29">Syn7803US64</strain>
        <strain evidence="30">Syn7803US65</strain>
        <strain evidence="31">Syn7803US71</strain>
        <strain evidence="32">Syn7803US78</strain>
        <strain evidence="33">Syn7803US80</strain>
        <strain evidence="34">Syn7803US82</strain>
        <strain evidence="35">Syn7803US83</strain>
        <strain evidence="36">Syn7803US85</strain>
        <strain evidence="37">Syn7803US89</strain>
        <strain evidence="38">Syn7803US94</strain>
        <strain evidence="39">Syn7803US95</strain>
    </source>
</reference>
<evidence type="ECO:0000313" key="33">
    <source>
        <dbReference type="EMBL" id="AIX37301.1"/>
    </source>
</evidence>
<dbReference type="Proteomes" id="UP000185354">
    <property type="component" value="Segment"/>
</dbReference>
<keyword evidence="49" id="KW-1185">Reference proteome</keyword>
<dbReference type="EMBL" id="KJ019112">
    <property type="protein sequence ID" value="AIX34652.1"/>
    <property type="molecule type" value="Genomic_DNA"/>
</dbReference>
<dbReference type="EMBL" id="KJ019034">
    <property type="protein sequence ID" value="AIX16079.1"/>
    <property type="molecule type" value="Genomic_DNA"/>
</dbReference>
<dbReference type="Proteomes" id="UP000185364">
    <property type="component" value="Segment"/>
</dbReference>
<sequence length="66" mass="7624">MTTRQKFAPVLDILNQAVTGDVFLDSDYPNIFKKVFKFYEDKGVQFWGDVDEDYAILIDKLATDLT</sequence>
<dbReference type="EMBL" id="KJ019028">
    <property type="protein sequence ID" value="AIX14786.1"/>
    <property type="molecule type" value="Genomic_DNA"/>
</dbReference>
<evidence type="ECO:0000313" key="29">
    <source>
        <dbReference type="EMBL" id="AIX35937.1"/>
    </source>
</evidence>
<dbReference type="EMBL" id="KJ019032">
    <property type="protein sequence ID" value="AIX15651.1"/>
    <property type="molecule type" value="Genomic_DNA"/>
</dbReference>
<evidence type="ECO:0000313" key="3">
    <source>
        <dbReference type="EMBL" id="AIX15431.1"/>
    </source>
</evidence>
<evidence type="ECO:0000313" key="28">
    <source>
        <dbReference type="EMBL" id="AIX35718.1"/>
    </source>
</evidence>
<dbReference type="EMBL" id="KJ019120">
    <property type="protein sequence ID" value="AIX36375.1"/>
    <property type="molecule type" value="Genomic_DNA"/>
</dbReference>
<dbReference type="EMBL" id="KJ019031">
    <property type="protein sequence ID" value="AIX15431.1"/>
    <property type="molecule type" value="Genomic_DNA"/>
</dbReference>
<evidence type="ECO:0000313" key="49">
    <source>
        <dbReference type="Proteomes" id="UP000185365"/>
    </source>
</evidence>
<evidence type="ECO:0000313" key="14">
    <source>
        <dbReference type="EMBL" id="AIX22508.1"/>
    </source>
</evidence>
<evidence type="ECO:0000313" key="39">
    <source>
        <dbReference type="EMBL" id="AIX38824.1"/>
    </source>
</evidence>
<dbReference type="Proteomes" id="UP000185363">
    <property type="component" value="Segment"/>
</dbReference>
<dbReference type="EMBL" id="KJ019127">
    <property type="protein sequence ID" value="AIX37955.1"/>
    <property type="molecule type" value="Genomic_DNA"/>
</dbReference>
<protein>
    <submittedName>
        <fullName evidence="5">Uncharacterized protein</fullName>
    </submittedName>
</protein>
<accession>A0A0E3ETW5</accession>
<dbReference type="EMBL" id="KJ019129">
    <property type="protein sequence ID" value="AIX38388.1"/>
    <property type="molecule type" value="Genomic_DNA"/>
</dbReference>
<dbReference type="EMBL" id="KJ019139">
    <property type="protein sequence ID" value="AIX40536.1"/>
    <property type="molecule type" value="Genomic_DNA"/>
</dbReference>
<dbReference type="EMBL" id="KJ019162">
    <property type="protein sequence ID" value="AIX46447.1"/>
    <property type="molecule type" value="Genomic_DNA"/>
</dbReference>
<dbReference type="Proteomes" id="UP000185359">
    <property type="component" value="Segment"/>
</dbReference>
<evidence type="ECO:0000313" key="45">
    <source>
        <dbReference type="EMBL" id="AIX46872.1"/>
    </source>
</evidence>
<evidence type="ECO:0000313" key="8">
    <source>
        <dbReference type="EMBL" id="AIX18759.1"/>
    </source>
</evidence>
<dbReference type="EMBL" id="KJ019050">
    <property type="protein sequence ID" value="AIX19630.1"/>
    <property type="molecule type" value="Genomic_DNA"/>
</dbReference>
<dbReference type="EMBL" id="KJ019047">
    <property type="protein sequence ID" value="AIX18977.1"/>
    <property type="molecule type" value="Genomic_DNA"/>
</dbReference>
<dbReference type="EMBL" id="KJ019048">
    <property type="protein sequence ID" value="AIX19195.1"/>
    <property type="molecule type" value="Genomic_DNA"/>
</dbReference>
<dbReference type="EMBL" id="KJ019126">
    <property type="protein sequence ID" value="AIX37737.1"/>
    <property type="molecule type" value="Genomic_DNA"/>
</dbReference>
<dbReference type="EMBL" id="KJ019083">
    <property type="protein sequence ID" value="AIX27106.1"/>
    <property type="molecule type" value="Genomic_DNA"/>
</dbReference>
<dbReference type="Proteomes" id="UP000185384">
    <property type="component" value="Segment"/>
</dbReference>
<dbReference type="Proteomes" id="UP000185361">
    <property type="component" value="Segment"/>
</dbReference>
<evidence type="ECO:0000313" key="34">
    <source>
        <dbReference type="EMBL" id="AIX37519.1"/>
    </source>
</evidence>
<evidence type="ECO:0000313" key="48">
    <source>
        <dbReference type="Proteomes" id="UP000185343"/>
    </source>
</evidence>
<dbReference type="Proteomes" id="UP000185346">
    <property type="component" value="Segment"/>
</dbReference>
<dbReference type="GeneID" id="24171584"/>
<dbReference type="Proteomes" id="UP000185369">
    <property type="component" value="Segment"/>
</dbReference>
<evidence type="ECO:0000313" key="24">
    <source>
        <dbReference type="EMBL" id="AIX27106.1"/>
    </source>
</evidence>
<evidence type="ECO:0000313" key="47">
    <source>
        <dbReference type="Proteomes" id="UP000033003"/>
    </source>
</evidence>
<gene>
    <name evidence="40" type="ORF">Syn7803C102_173</name>
    <name evidence="41" type="ORF">Syn7803C108_174</name>
    <name evidence="42" type="ORF">Syn7803C109_173</name>
    <name evidence="43" type="ORF">Syn7803C35_173</name>
    <name evidence="44" type="ORF">Syn7803C37_174</name>
    <name evidence="45" type="ORF">Syn7803C39_173</name>
    <name evidence="46" type="ORF">Syn7803C40_174</name>
    <name evidence="1" type="ORF">Syn7803C45_175</name>
    <name evidence="2" type="ORF">Syn7803C46_173</name>
    <name evidence="3" type="ORF">Syn7803C48_173</name>
    <name evidence="4" type="ORF">Syn7803C49_175</name>
    <name evidence="5" type="ORF">Syn7803C54_174</name>
    <name evidence="6" type="ORF">Syn7803C55_170</name>
    <name evidence="7" type="ORF">Syn7803C57_173</name>
    <name evidence="8" type="ORF">Syn7803C72_173</name>
    <name evidence="9" type="ORF">Syn7803C73_173</name>
    <name evidence="10" type="ORF">Syn7803C75_173</name>
    <name evidence="11" type="ORF">Syn7803C77_173</name>
    <name evidence="12" type="ORF">Syn7803C88_173</name>
    <name evidence="13" type="ORF">Syn7803C89_173</name>
    <name evidence="14" type="ORF">Syn7803C93_174</name>
    <name evidence="15" type="ORF">Syn7803US104_174</name>
    <name evidence="16" type="ORF">Syn7803US108_173</name>
    <name evidence="17" type="ORF">Syn7803US109_174</name>
    <name evidence="18" type="ORF">Syn7803US110_173</name>
    <name evidence="19" type="ORF">Syn7803US111_172</name>
    <name evidence="20" type="ORF">Syn7803US113_173</name>
    <name evidence="21" type="ORF">Syn7803US114_173</name>
    <name evidence="22" type="ORF">Syn7803US115_172</name>
    <name evidence="23" type="ORF">Syn7803US116_173</name>
    <name evidence="24" type="ORF">Syn7803US122_173</name>
    <name evidence="25" type="ORF">Syn7803US59_173</name>
    <name evidence="26" type="ORF">Syn7803US5_175</name>
    <name evidence="27" type="ORF">Syn7803US61_172</name>
    <name evidence="28" type="ORF">Syn7803US63_172</name>
    <name evidence="29" type="ORF">Syn7803US64_174</name>
    <name evidence="30" type="ORF">Syn7803US65_175</name>
    <name evidence="31" type="ORF">Syn7803US71_173</name>
    <name evidence="32" type="ORF">Syn7803US78_173</name>
    <name evidence="33" type="ORF">Syn7803US80_175</name>
    <name evidence="34" type="ORF">Syn7803US82_173</name>
    <name evidence="35" type="ORF">Syn7803US83_173</name>
    <name evidence="36" type="ORF">Syn7803US85_173</name>
    <name evidence="37" type="ORF">Syn7803US89_173</name>
    <name evidence="38" type="ORF">Syn7803US94_174</name>
    <name evidence="39" type="ORF">Syn7803US95_174</name>
</gene>
<evidence type="ECO:0000313" key="36">
    <source>
        <dbReference type="EMBL" id="AIX37955.1"/>
    </source>
</evidence>
<dbReference type="EMBL" id="KJ019131">
    <property type="protein sequence ID" value="AIX38824.1"/>
    <property type="molecule type" value="Genomic_DNA"/>
</dbReference>
<dbReference type="Proteomes" id="UP000185368">
    <property type="component" value="Segment"/>
</dbReference>
<evidence type="ECO:0000313" key="27">
    <source>
        <dbReference type="EMBL" id="AIX35296.1"/>
    </source>
</evidence>
<evidence type="ECO:0000313" key="2">
    <source>
        <dbReference type="EMBL" id="AIX15004.1"/>
    </source>
</evidence>
<dbReference type="Proteomes" id="UP000185375">
    <property type="component" value="Segment"/>
</dbReference>
<evidence type="ECO:0000313" key="35">
    <source>
        <dbReference type="EMBL" id="AIX37737.1"/>
    </source>
</evidence>
<evidence type="ECO:0000313" key="38">
    <source>
        <dbReference type="EMBL" id="AIX38606.1"/>
    </source>
</evidence>
<evidence type="ECO:0000313" key="37">
    <source>
        <dbReference type="EMBL" id="AIX38388.1"/>
    </source>
</evidence>
<evidence type="ECO:0000313" key="17">
    <source>
        <dbReference type="EMBL" id="AIX24952.1"/>
    </source>
</evidence>
<dbReference type="EMBL" id="KJ019113">
    <property type="protein sequence ID" value="AIX34873.1"/>
    <property type="molecule type" value="Genomic_DNA"/>
</dbReference>
<dbReference type="OrthoDB" id="22587at10239"/>
<dbReference type="EMBL" id="KJ019136">
    <property type="protein sequence ID" value="AIX39899.1"/>
    <property type="molecule type" value="Genomic_DNA"/>
</dbReference>
<evidence type="ECO:0000313" key="16">
    <source>
        <dbReference type="EMBL" id="AIX24733.1"/>
    </source>
</evidence>
<dbReference type="Proteomes" id="UP000185360">
    <property type="component" value="Genome"/>
</dbReference>
<dbReference type="EMBL" id="KJ019124">
    <property type="protein sequence ID" value="AIX37301.1"/>
    <property type="molecule type" value="Genomic_DNA"/>
</dbReference>
<dbReference type="Proteomes" id="UP000185372">
    <property type="component" value="Genome"/>
</dbReference>
<dbReference type="EMBL" id="KJ019164">
    <property type="protein sequence ID" value="AIX46872.1"/>
    <property type="molecule type" value="Genomic_DNA"/>
</dbReference>
<dbReference type="Proteomes" id="UP000185373">
    <property type="component" value="Segment"/>
</dbReference>
<evidence type="ECO:0000313" key="41">
    <source>
        <dbReference type="EMBL" id="AIX40536.1"/>
    </source>
</evidence>
<dbReference type="Proteomes" id="UP000220606">
    <property type="component" value="Segment"/>
</dbReference>
<dbReference type="Proteomes" id="UP000185379">
    <property type="component" value="Segment"/>
</dbReference>
<dbReference type="Proteomes" id="UP000185365">
    <property type="component" value="Segment"/>
</dbReference>
<evidence type="ECO:0000313" key="25">
    <source>
        <dbReference type="EMBL" id="AIX34652.1"/>
    </source>
</evidence>
<evidence type="ECO:0000313" key="1">
    <source>
        <dbReference type="EMBL" id="AIX14786.1"/>
    </source>
</evidence>
<dbReference type="EMBL" id="KJ019077">
    <property type="protein sequence ID" value="AIX25817.1"/>
    <property type="molecule type" value="Genomic_DNA"/>
</dbReference>
<dbReference type="Proteomes" id="UP000185381">
    <property type="component" value="Genome"/>
</dbReference>
<evidence type="ECO:0000313" key="31">
    <source>
        <dbReference type="EMBL" id="AIX36375.1"/>
    </source>
</evidence>
<dbReference type="EMBL" id="KJ019078">
    <property type="protein sequence ID" value="AIX26035.1"/>
    <property type="molecule type" value="Genomic_DNA"/>
</dbReference>
<dbReference type="EMBL" id="KJ019070">
    <property type="protein sequence ID" value="AIX24299.1"/>
    <property type="molecule type" value="Genomic_DNA"/>
</dbReference>
<dbReference type="Proteomes" id="UP000185383">
    <property type="component" value="Segment"/>
</dbReference>
<dbReference type="EMBL" id="KJ019125">
    <property type="protein sequence ID" value="AIX37519.1"/>
    <property type="molecule type" value="Genomic_DNA"/>
</dbReference>
<dbReference type="EMBL" id="KJ019140">
    <property type="protein sequence ID" value="AIX40754.1"/>
    <property type="molecule type" value="Genomic_DNA"/>
</dbReference>
<dbReference type="Proteomes" id="UP000185349">
    <property type="component" value="Segment"/>
</dbReference>
<dbReference type="EMBL" id="KJ019121">
    <property type="protein sequence ID" value="AIX36592.1"/>
    <property type="molecule type" value="Genomic_DNA"/>
</dbReference>
<dbReference type="Proteomes" id="UP000185356">
    <property type="component" value="Segment"/>
</dbReference>
<evidence type="ECO:0000313" key="4">
    <source>
        <dbReference type="EMBL" id="AIX15651.1"/>
    </source>
</evidence>
<dbReference type="Proteomes" id="UP000185347">
    <property type="component" value="Segment"/>
</dbReference>
<dbReference type="EMBL" id="KJ019046">
    <property type="protein sequence ID" value="AIX18759.1"/>
    <property type="molecule type" value="Genomic_DNA"/>
</dbReference>
<dbReference type="EMBL" id="KJ019117">
    <property type="protein sequence ID" value="AIX35718.1"/>
    <property type="molecule type" value="Genomic_DNA"/>
</dbReference>
<dbReference type="Proteomes" id="UP000185344">
    <property type="component" value="Segment"/>
</dbReference>
<dbReference type="EMBL" id="KJ019075">
    <property type="protein sequence ID" value="AIX25387.1"/>
    <property type="molecule type" value="Genomic_DNA"/>
</dbReference>
<dbReference type="EMBL" id="KJ019074">
    <property type="protein sequence ID" value="AIX25169.1"/>
    <property type="molecule type" value="Genomic_DNA"/>
</dbReference>
<dbReference type="EMBL" id="KJ019073">
    <property type="protein sequence ID" value="AIX24952.1"/>
    <property type="molecule type" value="Genomic_DNA"/>
</dbReference>
<dbReference type="Proteomes" id="UP000185371">
    <property type="component" value="Segment"/>
</dbReference>
<dbReference type="Proteomes" id="UP000185355">
    <property type="component" value="Segment"/>
</dbReference>
<dbReference type="EMBL" id="KJ019029">
    <property type="protein sequence ID" value="AIX15004.1"/>
    <property type="molecule type" value="Genomic_DNA"/>
</dbReference>
<evidence type="ECO:0000313" key="23">
    <source>
        <dbReference type="EMBL" id="AIX26470.1"/>
    </source>
</evidence>
<evidence type="ECO:0000313" key="10">
    <source>
        <dbReference type="EMBL" id="AIX19195.1"/>
    </source>
</evidence>
<organism evidence="5 50">
    <name type="scientific">Synechococcus phage ACG-2014d</name>
    <dbReference type="NCBI Taxonomy" id="1493509"/>
    <lineage>
        <taxon>Viruses</taxon>
        <taxon>Duplodnaviria</taxon>
        <taxon>Heunggongvirae</taxon>
        <taxon>Uroviricota</taxon>
        <taxon>Caudoviricetes</taxon>
        <taxon>Pantevenvirales</taxon>
        <taxon>Kyanoviridae</taxon>
        <taxon>Lowelvirus</taxon>
        <taxon>Lowelvirus tuscon4d</taxon>
    </lineage>
</organism>
<evidence type="ECO:0000313" key="44">
    <source>
        <dbReference type="EMBL" id="AIX46447.1"/>
    </source>
</evidence>
<evidence type="ECO:0000313" key="9">
    <source>
        <dbReference type="EMBL" id="AIX18977.1"/>
    </source>
</evidence>
<evidence type="ECO:0000313" key="40">
    <source>
        <dbReference type="EMBL" id="AIX39899.1"/>
    </source>
</evidence>
<evidence type="ECO:0000313" key="19">
    <source>
        <dbReference type="EMBL" id="AIX25387.1"/>
    </source>
</evidence>
<dbReference type="Proteomes" id="UP000185367">
    <property type="component" value="Segment"/>
</dbReference>
<evidence type="ECO:0000313" key="26">
    <source>
        <dbReference type="EMBL" id="AIX34873.1"/>
    </source>
</evidence>
<evidence type="ECO:0000313" key="22">
    <source>
        <dbReference type="EMBL" id="AIX26252.1"/>
    </source>
</evidence>
<dbReference type="Proteomes" id="UP000185370">
    <property type="component" value="Segment"/>
</dbReference>
<dbReference type="Proteomes" id="UP000185345">
    <property type="component" value="Segment"/>
</dbReference>
<evidence type="ECO:0000313" key="5">
    <source>
        <dbReference type="EMBL" id="AIX16079.1"/>
    </source>
</evidence>
<dbReference type="Proteomes" id="UP000185378">
    <property type="component" value="Segment"/>
</dbReference>
<proteinExistence type="predicted"/>
<dbReference type="RefSeq" id="YP_009133516.1">
    <property type="nucleotide sequence ID" value="NC_026923.1"/>
</dbReference>
<evidence type="ECO:0000313" key="30">
    <source>
        <dbReference type="EMBL" id="AIX36157.1"/>
    </source>
</evidence>
<dbReference type="Proteomes" id="UP000185348">
    <property type="component" value="Segment"/>
</dbReference>
<evidence type="ECO:0000313" key="18">
    <source>
        <dbReference type="EMBL" id="AIX25169.1"/>
    </source>
</evidence>
<dbReference type="Proteomes" id="UP000185366">
    <property type="component" value="Segment"/>
</dbReference>
<evidence type="ECO:0000313" key="21">
    <source>
        <dbReference type="EMBL" id="AIX26035.1"/>
    </source>
</evidence>
<dbReference type="EMBL" id="KJ019118">
    <property type="protein sequence ID" value="AIX35937.1"/>
    <property type="molecule type" value="Genomic_DNA"/>
</dbReference>
<evidence type="ECO:0000313" key="42">
    <source>
        <dbReference type="EMBL" id="AIX40754.1"/>
    </source>
</evidence>
<dbReference type="Proteomes" id="UP000185380">
    <property type="component" value="Segment"/>
</dbReference>
<dbReference type="EMBL" id="KJ019057">
    <property type="protein sequence ID" value="AIX21278.1"/>
    <property type="molecule type" value="Genomic_DNA"/>
</dbReference>
<dbReference type="EMBL" id="KJ019036">
    <property type="protein sequence ID" value="AIX16480.1"/>
    <property type="molecule type" value="Genomic_DNA"/>
</dbReference>
<dbReference type="EMBL" id="KJ019072">
    <property type="protein sequence ID" value="AIX24733.1"/>
    <property type="molecule type" value="Genomic_DNA"/>
</dbReference>
<evidence type="ECO:0000313" key="46">
    <source>
        <dbReference type="EMBL" id="AIX47090.1"/>
    </source>
</evidence>
<evidence type="ECO:0000313" key="43">
    <source>
        <dbReference type="EMBL" id="AIX46010.1"/>
    </source>
</evidence>
<dbReference type="Proteomes" id="UP000185343">
    <property type="component" value="Segment"/>
</dbReference>
<dbReference type="Proteomes" id="UP000185362">
    <property type="component" value="Segment"/>
</dbReference>
<dbReference type="EMBL" id="KJ019165">
    <property type="protein sequence ID" value="AIX47090.1"/>
    <property type="molecule type" value="Genomic_DNA"/>
</dbReference>
<dbReference type="KEGG" id="vg:24171584"/>
<name>A0A0E3ETW5_9CAUD</name>
<evidence type="ECO:0000313" key="11">
    <source>
        <dbReference type="EMBL" id="AIX19630.1"/>
    </source>
</evidence>
<evidence type="ECO:0000313" key="12">
    <source>
        <dbReference type="EMBL" id="AIX21061.1"/>
    </source>
</evidence>
<dbReference type="EMBL" id="KJ019130">
    <property type="protein sequence ID" value="AIX38606.1"/>
    <property type="molecule type" value="Genomic_DNA"/>
</dbReference>
<dbReference type="EMBL" id="KJ019160">
    <property type="protein sequence ID" value="AIX46010.1"/>
    <property type="molecule type" value="Genomic_DNA"/>
</dbReference>
<evidence type="ECO:0000313" key="50">
    <source>
        <dbReference type="Proteomes" id="UP000185371"/>
    </source>
</evidence>
<evidence type="ECO:0000313" key="7">
    <source>
        <dbReference type="EMBL" id="AIX16480.1"/>
    </source>
</evidence>
<dbReference type="Proteomes" id="UP000033003">
    <property type="component" value="Segment"/>
</dbReference>
<dbReference type="Proteomes" id="UP000185382">
    <property type="component" value="Segment"/>
</dbReference>
<dbReference type="EMBL" id="KJ019062">
    <property type="protein sequence ID" value="AIX22508.1"/>
    <property type="molecule type" value="Genomic_DNA"/>
</dbReference>
<evidence type="ECO:0000313" key="32">
    <source>
        <dbReference type="EMBL" id="AIX36592.1"/>
    </source>
</evidence>
<dbReference type="Proteomes" id="UP000185358">
    <property type="component" value="Segment"/>
</dbReference>
<dbReference type="EMBL" id="KJ019080">
    <property type="protein sequence ID" value="AIX26470.1"/>
    <property type="molecule type" value="Genomic_DNA"/>
</dbReference>
<dbReference type="EMBL" id="KJ019079">
    <property type="protein sequence ID" value="AIX26252.1"/>
    <property type="molecule type" value="Genomic_DNA"/>
</dbReference>
<dbReference type="Proteomes" id="UP000185353">
    <property type="component" value="Segment"/>
</dbReference>
<dbReference type="Proteomes" id="UP000185357">
    <property type="component" value="Segment"/>
</dbReference>
<evidence type="ECO:0000313" key="6">
    <source>
        <dbReference type="EMBL" id="AIX16295.1"/>
    </source>
</evidence>
<dbReference type="Proteomes" id="UP000185377">
    <property type="component" value="Segment"/>
</dbReference>
<evidence type="ECO:0000313" key="13">
    <source>
        <dbReference type="EMBL" id="AIX21278.1"/>
    </source>
</evidence>
<evidence type="ECO:0000313" key="15">
    <source>
        <dbReference type="EMBL" id="AIX24299.1"/>
    </source>
</evidence>
<dbReference type="Proteomes" id="UP000185386">
    <property type="component" value="Segment"/>
</dbReference>
<dbReference type="EMBL" id="KJ019119">
    <property type="protein sequence ID" value="AIX36157.1"/>
    <property type="molecule type" value="Genomic_DNA"/>
</dbReference>
<dbReference type="EMBL" id="KJ019115">
    <property type="protein sequence ID" value="AIX35296.1"/>
    <property type="molecule type" value="Genomic_DNA"/>
</dbReference>
<dbReference type="Proteomes" id="UP000185385">
    <property type="component" value="Segment"/>
</dbReference>